<gene>
    <name evidence="1" type="ORF">CH063_03044</name>
</gene>
<name>H1VSV9_COLHI</name>
<protein>
    <submittedName>
        <fullName evidence="1">Uncharacterized protein</fullName>
    </submittedName>
</protein>
<reference evidence="2" key="1">
    <citation type="journal article" date="2012" name="Nat. Genet.">
        <title>Lifestyle transitions in plant pathogenic Colletotrichum fungi deciphered by genome and transcriptome analyses.</title>
        <authorList>
            <person name="O'Connell R.J."/>
            <person name="Thon M.R."/>
            <person name="Hacquard S."/>
            <person name="Amyotte S.G."/>
            <person name="Kleemann J."/>
            <person name="Torres M.F."/>
            <person name="Damm U."/>
            <person name="Buiate E.A."/>
            <person name="Epstein L."/>
            <person name="Alkan N."/>
            <person name="Altmueller J."/>
            <person name="Alvarado-Balderrama L."/>
            <person name="Bauser C.A."/>
            <person name="Becker C."/>
            <person name="Birren B.W."/>
            <person name="Chen Z."/>
            <person name="Choi J."/>
            <person name="Crouch J.A."/>
            <person name="Duvick J.P."/>
            <person name="Farman M.A."/>
            <person name="Gan P."/>
            <person name="Heiman D."/>
            <person name="Henrissat B."/>
            <person name="Howard R.J."/>
            <person name="Kabbage M."/>
            <person name="Koch C."/>
            <person name="Kracher B."/>
            <person name="Kubo Y."/>
            <person name="Law A.D."/>
            <person name="Lebrun M.-H."/>
            <person name="Lee Y.-H."/>
            <person name="Miyara I."/>
            <person name="Moore N."/>
            <person name="Neumann U."/>
            <person name="Nordstroem K."/>
            <person name="Panaccione D.G."/>
            <person name="Panstruga R."/>
            <person name="Place M."/>
            <person name="Proctor R.H."/>
            <person name="Prusky D."/>
            <person name="Rech G."/>
            <person name="Reinhardt R."/>
            <person name="Rollins J.A."/>
            <person name="Rounsley S."/>
            <person name="Schardl C.L."/>
            <person name="Schwartz D.C."/>
            <person name="Shenoy N."/>
            <person name="Shirasu K."/>
            <person name="Sikhakolli U.R."/>
            <person name="Stueber K."/>
            <person name="Sukno S.A."/>
            <person name="Sweigard J.A."/>
            <person name="Takano Y."/>
            <person name="Takahara H."/>
            <person name="Trail F."/>
            <person name="van der Does H.C."/>
            <person name="Voll L.M."/>
            <person name="Will I."/>
            <person name="Young S."/>
            <person name="Zeng Q."/>
            <person name="Zhang J."/>
            <person name="Zhou S."/>
            <person name="Dickman M.B."/>
            <person name="Schulze-Lefert P."/>
            <person name="Ver Loren van Themaat E."/>
            <person name="Ma L.-J."/>
            <person name="Vaillancourt L.J."/>
        </authorList>
    </citation>
    <scope>NUCLEOTIDE SEQUENCE [LARGE SCALE GENOMIC DNA]</scope>
    <source>
        <strain evidence="2">IMI 349063</strain>
    </source>
</reference>
<feature type="non-terminal residue" evidence="1">
    <location>
        <position position="1"/>
    </location>
</feature>
<dbReference type="VEuPathDB" id="FungiDB:CH63R_07763"/>
<accession>H1VSV9</accession>
<evidence type="ECO:0000313" key="1">
    <source>
        <dbReference type="EMBL" id="CCF43317.1"/>
    </source>
</evidence>
<dbReference type="HOGENOM" id="CLU_2800883_0_0_1"/>
<dbReference type="AlphaFoldDB" id="H1VSV9"/>
<organism evidence="1 2">
    <name type="scientific">Colletotrichum higginsianum (strain IMI 349063)</name>
    <name type="common">Crucifer anthracnose fungus</name>
    <dbReference type="NCBI Taxonomy" id="759273"/>
    <lineage>
        <taxon>Eukaryota</taxon>
        <taxon>Fungi</taxon>
        <taxon>Dikarya</taxon>
        <taxon>Ascomycota</taxon>
        <taxon>Pezizomycotina</taxon>
        <taxon>Sordariomycetes</taxon>
        <taxon>Hypocreomycetidae</taxon>
        <taxon>Glomerellales</taxon>
        <taxon>Glomerellaceae</taxon>
        <taxon>Colletotrichum</taxon>
        <taxon>Colletotrichum destructivum species complex</taxon>
    </lineage>
</organism>
<evidence type="ECO:0000313" key="2">
    <source>
        <dbReference type="Proteomes" id="UP000007174"/>
    </source>
</evidence>
<sequence length="68" mass="7586">ISFLATRLENEGTYVHSPLPNTRYVPRIALLRTSFKTHSHNGDMDRQDIAHVGLSCHSASLHGRAFPS</sequence>
<proteinExistence type="predicted"/>
<dbReference type="EMBL" id="CACQ02006012">
    <property type="protein sequence ID" value="CCF43317.1"/>
    <property type="molecule type" value="Genomic_DNA"/>
</dbReference>
<dbReference type="Proteomes" id="UP000007174">
    <property type="component" value="Unassembled WGS sequence"/>
</dbReference>